<dbReference type="AlphaFoldDB" id="A0A388KNX4"/>
<dbReference type="Proteomes" id="UP000265515">
    <property type="component" value="Unassembled WGS sequence"/>
</dbReference>
<dbReference type="EMBL" id="BFEA01000150">
    <property type="protein sequence ID" value="GBG71643.1"/>
    <property type="molecule type" value="Genomic_DNA"/>
</dbReference>
<feature type="compositionally biased region" description="Low complexity" evidence="1">
    <location>
        <begin position="178"/>
        <end position="190"/>
    </location>
</feature>
<sequence>MDPTIMANGEGCVKARTLLQRFTKSPHVRVDNDVEDSTYSLKGVVQWVCSEGMCEEGDVDMTMQQKEGTYTPADFKKLQGTVARNGEMLVDGSKDELKSGAAENLVLSRMKDIVQTPPENFQDVPVVVADGVEYIMLDQLVDFMKKGADDRNIIHEVLHEVTEFALQDEEDEEEDEGASSSDVEVSGSDVSNDEEDEEHDVYYDLKGAGGQVTKGWAHAILRLARAFPDPHKVLRVVMKAATPDGALQYAAKMDSGPRVCDCGRRFMSLRTLNSHHARACPTVADERTHGQEMGVVDDARPSSIGAVNLVSDESEDVGAPENVDGEGGTFEEQQPQPVESFDSSRKLAALIFSARGARGGVGISQSDIDALLSLLTNPRFNTRDIAYRNSRECLTWAGSLAEAAGWKELDLRCDDWPGDAHSILWHRD</sequence>
<comment type="caution">
    <text evidence="2">The sequence shown here is derived from an EMBL/GenBank/DDBJ whole genome shotgun (WGS) entry which is preliminary data.</text>
</comment>
<feature type="region of interest" description="Disordered" evidence="1">
    <location>
        <begin position="313"/>
        <end position="337"/>
    </location>
</feature>
<evidence type="ECO:0000313" key="2">
    <source>
        <dbReference type="EMBL" id="GBG71643.1"/>
    </source>
</evidence>
<proteinExistence type="predicted"/>
<protein>
    <submittedName>
        <fullName evidence="2">Uncharacterized protein</fullName>
    </submittedName>
</protein>
<dbReference type="Gramene" id="GBG71643">
    <property type="protein sequence ID" value="GBG71643"/>
    <property type="gene ID" value="CBR_g9059"/>
</dbReference>
<gene>
    <name evidence="2" type="ORF">CBR_g9059</name>
</gene>
<feature type="compositionally biased region" description="Acidic residues" evidence="1">
    <location>
        <begin position="166"/>
        <end position="177"/>
    </location>
</feature>
<reference evidence="2 3" key="1">
    <citation type="journal article" date="2018" name="Cell">
        <title>The Chara Genome: Secondary Complexity and Implications for Plant Terrestrialization.</title>
        <authorList>
            <person name="Nishiyama T."/>
            <person name="Sakayama H."/>
            <person name="Vries J.D."/>
            <person name="Buschmann H."/>
            <person name="Saint-Marcoux D."/>
            <person name="Ullrich K.K."/>
            <person name="Haas F.B."/>
            <person name="Vanderstraeten L."/>
            <person name="Becker D."/>
            <person name="Lang D."/>
            <person name="Vosolsobe S."/>
            <person name="Rombauts S."/>
            <person name="Wilhelmsson P.K.I."/>
            <person name="Janitza P."/>
            <person name="Kern R."/>
            <person name="Heyl A."/>
            <person name="Rumpler F."/>
            <person name="Villalobos L.I.A.C."/>
            <person name="Clay J.M."/>
            <person name="Skokan R."/>
            <person name="Toyoda A."/>
            <person name="Suzuki Y."/>
            <person name="Kagoshima H."/>
            <person name="Schijlen E."/>
            <person name="Tajeshwar N."/>
            <person name="Catarino B."/>
            <person name="Hetherington A.J."/>
            <person name="Saltykova A."/>
            <person name="Bonnot C."/>
            <person name="Breuninger H."/>
            <person name="Symeonidi A."/>
            <person name="Radhakrishnan G.V."/>
            <person name="Van Nieuwerburgh F."/>
            <person name="Deforce D."/>
            <person name="Chang C."/>
            <person name="Karol K.G."/>
            <person name="Hedrich R."/>
            <person name="Ulvskov P."/>
            <person name="Glockner G."/>
            <person name="Delwiche C.F."/>
            <person name="Petrasek J."/>
            <person name="Van de Peer Y."/>
            <person name="Friml J."/>
            <person name="Beilby M."/>
            <person name="Dolan L."/>
            <person name="Kohara Y."/>
            <person name="Sugano S."/>
            <person name="Fujiyama A."/>
            <person name="Delaux P.-M."/>
            <person name="Quint M."/>
            <person name="TheiBen G."/>
            <person name="Hagemann M."/>
            <person name="Harholt J."/>
            <person name="Dunand C."/>
            <person name="Zachgo S."/>
            <person name="Langdale J."/>
            <person name="Maumus F."/>
            <person name="Straeten D.V.D."/>
            <person name="Gould S.B."/>
            <person name="Rensing S.A."/>
        </authorList>
    </citation>
    <scope>NUCLEOTIDE SEQUENCE [LARGE SCALE GENOMIC DNA]</scope>
    <source>
        <strain evidence="2 3">S276</strain>
    </source>
</reference>
<evidence type="ECO:0000313" key="3">
    <source>
        <dbReference type="Proteomes" id="UP000265515"/>
    </source>
</evidence>
<accession>A0A388KNX4</accession>
<name>A0A388KNX4_CHABU</name>
<feature type="region of interest" description="Disordered" evidence="1">
    <location>
        <begin position="166"/>
        <end position="197"/>
    </location>
</feature>
<keyword evidence="3" id="KW-1185">Reference proteome</keyword>
<organism evidence="2 3">
    <name type="scientific">Chara braunii</name>
    <name type="common">Braun's stonewort</name>
    <dbReference type="NCBI Taxonomy" id="69332"/>
    <lineage>
        <taxon>Eukaryota</taxon>
        <taxon>Viridiplantae</taxon>
        <taxon>Streptophyta</taxon>
        <taxon>Charophyceae</taxon>
        <taxon>Charales</taxon>
        <taxon>Characeae</taxon>
        <taxon>Chara</taxon>
    </lineage>
</organism>
<evidence type="ECO:0000256" key="1">
    <source>
        <dbReference type="SAM" id="MobiDB-lite"/>
    </source>
</evidence>